<name>A0A1H1BCY9_9MICO</name>
<evidence type="ECO:0000256" key="1">
    <source>
        <dbReference type="SAM" id="MobiDB-lite"/>
    </source>
</evidence>
<feature type="region of interest" description="Disordered" evidence="1">
    <location>
        <begin position="229"/>
        <end position="257"/>
    </location>
</feature>
<sequence length="257" mass="28296">MLDHTLIREESIRAIEAAGGEFTDEYHRLIRRRTECDPSTINAAQQYAEAVISDADPTQVAMWGTLALAQTTASSVDEATVRNGLARALAPVLDAEIAKTAVKNYEKFRRQFNTAATAFTKAHDIIPATTDPGDLINASSEIRTAWAEGQSLAHNFDGLVPTLTAAATIAGTQTSNPIGLILNTEGLHRRRVWEAWTGPNRWTALLQLGATIHAVALEEYEDYREPAPMQQRHIRGDVGWRTVDVDPEDHTPDEDDE</sequence>
<feature type="compositionally biased region" description="Acidic residues" evidence="1">
    <location>
        <begin position="245"/>
        <end position="257"/>
    </location>
</feature>
<protein>
    <submittedName>
        <fullName evidence="2">Uncharacterized protein</fullName>
    </submittedName>
</protein>
<dbReference type="STRING" id="1079994.SAMN04488565_2736"/>
<organism evidence="2 3">
    <name type="scientific">Leucobacter chromiiresistens</name>
    <dbReference type="NCBI Taxonomy" id="1079994"/>
    <lineage>
        <taxon>Bacteria</taxon>
        <taxon>Bacillati</taxon>
        <taxon>Actinomycetota</taxon>
        <taxon>Actinomycetes</taxon>
        <taxon>Micrococcales</taxon>
        <taxon>Microbacteriaceae</taxon>
        <taxon>Leucobacter</taxon>
    </lineage>
</organism>
<dbReference type="Proteomes" id="UP000182690">
    <property type="component" value="Unassembled WGS sequence"/>
</dbReference>
<accession>A0A1H1BCY9</accession>
<gene>
    <name evidence="2" type="ORF">SAMN04488565_2736</name>
</gene>
<evidence type="ECO:0000313" key="3">
    <source>
        <dbReference type="Proteomes" id="UP000182690"/>
    </source>
</evidence>
<dbReference type="AlphaFoldDB" id="A0A1H1BCY9"/>
<reference evidence="2 3" key="1">
    <citation type="submission" date="2016-10" db="EMBL/GenBank/DDBJ databases">
        <authorList>
            <person name="de Groot N.N."/>
        </authorList>
    </citation>
    <scope>NUCLEOTIDE SEQUENCE [LARGE SCALE GENOMIC DNA]</scope>
    <source>
        <strain evidence="2 3">DSM 22788</strain>
    </source>
</reference>
<evidence type="ECO:0000313" key="2">
    <source>
        <dbReference type="EMBL" id="SDQ49723.1"/>
    </source>
</evidence>
<dbReference type="EMBL" id="FNKB01000002">
    <property type="protein sequence ID" value="SDQ49723.1"/>
    <property type="molecule type" value="Genomic_DNA"/>
</dbReference>
<proteinExistence type="predicted"/>
<dbReference type="RefSeq" id="WP_010156333.1">
    <property type="nucleotide sequence ID" value="NZ_FNKB01000002.1"/>
</dbReference>
<dbReference type="OrthoDB" id="4752193at2"/>
<dbReference type="eggNOG" id="ENOG502ZGVR">
    <property type="taxonomic scope" value="Bacteria"/>
</dbReference>